<dbReference type="PANTHER" id="PTHR46401:SF2">
    <property type="entry name" value="GLYCOSYLTRANSFERASE WBBK-RELATED"/>
    <property type="match status" value="1"/>
</dbReference>
<reference evidence="2 3" key="1">
    <citation type="submission" date="2024-09" db="EMBL/GenBank/DDBJ databases">
        <authorList>
            <person name="Sun Q."/>
            <person name="Mori K."/>
        </authorList>
    </citation>
    <scope>NUCLEOTIDE SEQUENCE [LARGE SCALE GENOMIC DNA]</scope>
    <source>
        <strain evidence="2 3">NCAIM B.02621</strain>
    </source>
</reference>
<proteinExistence type="predicted"/>
<dbReference type="EMBL" id="JBHLSW010000002">
    <property type="protein sequence ID" value="MFC0632419.1"/>
    <property type="molecule type" value="Genomic_DNA"/>
</dbReference>
<keyword evidence="1" id="KW-0808">Transferase</keyword>
<dbReference type="SUPFAM" id="SSF53756">
    <property type="entry name" value="UDP-Glycosyltransferase/glycogen phosphorylase"/>
    <property type="match status" value="1"/>
</dbReference>
<evidence type="ECO:0000313" key="3">
    <source>
        <dbReference type="Proteomes" id="UP001589906"/>
    </source>
</evidence>
<accession>A0ABV6QZP9</accession>
<name>A0ABV6QZP9_9CAUL</name>
<dbReference type="RefSeq" id="WP_376833348.1">
    <property type="nucleotide sequence ID" value="NZ_JBHLSW010000002.1"/>
</dbReference>
<dbReference type="Proteomes" id="UP001589906">
    <property type="component" value="Unassembled WGS sequence"/>
</dbReference>
<comment type="caution">
    <text evidence="2">The sequence shown here is derived from an EMBL/GenBank/DDBJ whole genome shotgun (WGS) entry which is preliminary data.</text>
</comment>
<dbReference type="Gene3D" id="3.40.50.2000">
    <property type="entry name" value="Glycogen Phosphorylase B"/>
    <property type="match status" value="2"/>
</dbReference>
<dbReference type="Pfam" id="PF13692">
    <property type="entry name" value="Glyco_trans_1_4"/>
    <property type="match status" value="1"/>
</dbReference>
<evidence type="ECO:0000313" key="2">
    <source>
        <dbReference type="EMBL" id="MFC0632419.1"/>
    </source>
</evidence>
<evidence type="ECO:0000256" key="1">
    <source>
        <dbReference type="ARBA" id="ARBA00022679"/>
    </source>
</evidence>
<dbReference type="CDD" id="cd03809">
    <property type="entry name" value="GT4_MtfB-like"/>
    <property type="match status" value="1"/>
</dbReference>
<dbReference type="PANTHER" id="PTHR46401">
    <property type="entry name" value="GLYCOSYLTRANSFERASE WBBK-RELATED"/>
    <property type="match status" value="1"/>
</dbReference>
<keyword evidence="3" id="KW-1185">Reference proteome</keyword>
<organism evidence="2 3">
    <name type="scientific">Brevundimonas balnearis</name>
    <dbReference type="NCBI Taxonomy" id="1572858"/>
    <lineage>
        <taxon>Bacteria</taxon>
        <taxon>Pseudomonadati</taxon>
        <taxon>Pseudomonadota</taxon>
        <taxon>Alphaproteobacteria</taxon>
        <taxon>Caulobacterales</taxon>
        <taxon>Caulobacteraceae</taxon>
        <taxon>Brevundimonas</taxon>
    </lineage>
</organism>
<gene>
    <name evidence="2" type="ORF">ACFFGE_00795</name>
</gene>
<protein>
    <submittedName>
        <fullName evidence="2">Glycosyltransferase family 4 protein</fullName>
    </submittedName>
</protein>
<sequence length="409" mass="45476">MTGRVLFDVTRLVDRFNRGTPTGIDRVCSAYVRWLLETLPDRVVWVCQRKEGLFTIRREWLQPRLEAMQHRWAAAATDTEALVEADIIRVLSDPPAERAALRLDLQSDLAKPHRSLAFRLGTMTPAAVAKGDVYINVSHTGLEKPAIFKKLRQKGARIVVMIHDLIPITHPEFCRAGDREKHQRRIETVRRYADLVITNSASTSSVLQDHFGRPDPSLPHLVTARLGVDLSPARPDPLVADAPYFVHVGTIEGRKNLAFLLSLWRAMAEQTTSCPPQLFLIGRMGWEHETVQAQLSRGPAAARHVHHISGAPDRTMMRLVAGARALVSPSFAEGFNLPAVEALALGTPVVASDVPVHRELLKGATLIDPLDGRAWKAALTELSRGERRRPRPVRPPQWADHFAAVASLL</sequence>